<evidence type="ECO:0000313" key="11">
    <source>
        <dbReference type="Proteomes" id="UP000000496"/>
    </source>
</evidence>
<feature type="transmembrane region" description="Helical" evidence="9">
    <location>
        <begin position="66"/>
        <end position="84"/>
    </location>
</feature>
<feature type="transmembrane region" description="Helical" evidence="9">
    <location>
        <begin position="256"/>
        <end position="274"/>
    </location>
</feature>
<keyword evidence="11" id="KW-1185">Reference proteome</keyword>
<protein>
    <submittedName>
        <fullName evidence="10">Putative metal transport system membrane protein CT_070</fullName>
    </submittedName>
</protein>
<evidence type="ECO:0000256" key="1">
    <source>
        <dbReference type="ARBA" id="ARBA00004429"/>
    </source>
</evidence>
<feature type="transmembrane region" description="Helical" evidence="9">
    <location>
        <begin position="96"/>
        <end position="117"/>
    </location>
</feature>
<keyword evidence="3 8" id="KW-0813">Transport</keyword>
<evidence type="ECO:0000256" key="5">
    <source>
        <dbReference type="ARBA" id="ARBA00022692"/>
    </source>
</evidence>
<dbReference type="OrthoDB" id="9788905at2"/>
<dbReference type="PANTHER" id="PTHR30477:SF8">
    <property type="entry name" value="METAL TRANSPORT SYSTEM MEMBRANE PROTEIN CT_070-RELATED"/>
    <property type="match status" value="1"/>
</dbReference>
<dbReference type="STRING" id="331113.SNE_A05150"/>
<dbReference type="KEGG" id="sng:SNE_A05150"/>
<dbReference type="SUPFAM" id="SSF81345">
    <property type="entry name" value="ABC transporter involved in vitamin B12 uptake, BtuC"/>
    <property type="match status" value="1"/>
</dbReference>
<keyword evidence="7 9" id="KW-0472">Membrane</keyword>
<proteinExistence type="inferred from homology"/>
<feature type="transmembrane region" description="Helical" evidence="9">
    <location>
        <begin position="38"/>
        <end position="59"/>
    </location>
</feature>
<evidence type="ECO:0000256" key="9">
    <source>
        <dbReference type="SAM" id="Phobius"/>
    </source>
</evidence>
<reference key="1">
    <citation type="journal article" date="2011" name="Mol. Biol. Evol.">
        <title>Unity in variety -- the pan-genome of the Chlamydiae.</title>
        <authorList>
            <person name="Collingro A."/>
            <person name="Tischler P."/>
            <person name="Weinmaier T."/>
            <person name="Penz T."/>
            <person name="Heinz E."/>
            <person name="Brunham R.C."/>
            <person name="Read T.D."/>
            <person name="Bavoil P.M."/>
            <person name="Sachse K."/>
            <person name="Kahane S."/>
            <person name="Friedman M.G."/>
            <person name="Rattei T."/>
            <person name="Myers G.S.A."/>
            <person name="Horn M."/>
        </authorList>
    </citation>
    <scope>NUCLEOTIDE SEQUENCE</scope>
    <source>
        <strain>Z</strain>
    </source>
</reference>
<gene>
    <name evidence="10" type="ordered locus">SNE_A05150</name>
</gene>
<evidence type="ECO:0000256" key="2">
    <source>
        <dbReference type="ARBA" id="ARBA00008034"/>
    </source>
</evidence>
<dbReference type="Proteomes" id="UP000000496">
    <property type="component" value="Chromosome gsn.131"/>
</dbReference>
<evidence type="ECO:0000256" key="7">
    <source>
        <dbReference type="ARBA" id="ARBA00023136"/>
    </source>
</evidence>
<keyword evidence="6 9" id="KW-1133">Transmembrane helix</keyword>
<dbReference type="PANTHER" id="PTHR30477">
    <property type="entry name" value="ABC-TRANSPORTER METAL-BINDING PROTEIN"/>
    <property type="match status" value="1"/>
</dbReference>
<feature type="transmembrane region" description="Helical" evidence="9">
    <location>
        <begin position="286"/>
        <end position="310"/>
    </location>
</feature>
<comment type="similarity">
    <text evidence="2 8">Belongs to the ABC-3 integral membrane protein family.</text>
</comment>
<name>F8L6P4_SIMNZ</name>
<feature type="transmembrane region" description="Helical" evidence="9">
    <location>
        <begin position="230"/>
        <end position="249"/>
    </location>
</feature>
<dbReference type="EMBL" id="FR872582">
    <property type="protein sequence ID" value="CCB88392.1"/>
    <property type="molecule type" value="Genomic_DNA"/>
</dbReference>
<feature type="transmembrane region" description="Helical" evidence="9">
    <location>
        <begin position="172"/>
        <end position="192"/>
    </location>
</feature>
<dbReference type="GO" id="GO:0043190">
    <property type="term" value="C:ATP-binding cassette (ABC) transporter complex"/>
    <property type="evidence" value="ECO:0007669"/>
    <property type="project" value="InterPro"/>
</dbReference>
<evidence type="ECO:0000256" key="8">
    <source>
        <dbReference type="RuleBase" id="RU003943"/>
    </source>
</evidence>
<evidence type="ECO:0000256" key="3">
    <source>
        <dbReference type="ARBA" id="ARBA00022448"/>
    </source>
</evidence>
<keyword evidence="5 8" id="KW-0812">Transmembrane</keyword>
<sequence length="340" mass="37521">MNPYWGKGFGGFFMTLFERMGQALRGNLGMQNLASDEIQILVLVLIACSSALVGTFLVLRRMTMLANSLSHTILLGIVVTFLLVRHAGGSVMTLDFQTLVIAALVTGFLTTFVTEWFHKGLRLQEDASIGLVFTTFFALGIVGVTLFSRNAHLGVETIMGNVDALHLHDVRLAFYLFLFNLGLILVFFKRFALMTFDSVLARNFGVPVVLLNHLLMVQAAATAIGAFRALGVFLFLALLVVPVLTARFFCHRLKPLLVVSCLIGSLGAVIAVAFSRHFLSVYQVSFSTAGLTAMTLGGLFLIGITLRYVLLSLKKSRNISHEKETNRLTRKHRLHRTEHS</sequence>
<feature type="transmembrane region" description="Helical" evidence="9">
    <location>
        <begin position="129"/>
        <end position="152"/>
    </location>
</feature>
<dbReference type="AlphaFoldDB" id="F8L6P4"/>
<evidence type="ECO:0000256" key="4">
    <source>
        <dbReference type="ARBA" id="ARBA00022475"/>
    </source>
</evidence>
<dbReference type="CDD" id="cd06550">
    <property type="entry name" value="TM_ABC_iron-siderophores_like"/>
    <property type="match status" value="1"/>
</dbReference>
<evidence type="ECO:0000313" key="10">
    <source>
        <dbReference type="EMBL" id="CCB88392.1"/>
    </source>
</evidence>
<dbReference type="HOGENOM" id="CLU_028808_4_1_0"/>
<feature type="transmembrane region" description="Helical" evidence="9">
    <location>
        <begin position="204"/>
        <end position="224"/>
    </location>
</feature>
<comment type="subcellular location">
    <subcellularLocation>
        <location evidence="1">Cell inner membrane</location>
        <topology evidence="1">Multi-pass membrane protein</topology>
    </subcellularLocation>
    <subcellularLocation>
        <location evidence="8">Cell membrane</location>
        <topology evidence="8">Multi-pass membrane protein</topology>
    </subcellularLocation>
</comment>
<evidence type="ECO:0000256" key="6">
    <source>
        <dbReference type="ARBA" id="ARBA00022989"/>
    </source>
</evidence>
<dbReference type="GO" id="GO:0010043">
    <property type="term" value="P:response to zinc ion"/>
    <property type="evidence" value="ECO:0007669"/>
    <property type="project" value="TreeGrafter"/>
</dbReference>
<keyword evidence="4" id="KW-1003">Cell membrane</keyword>
<dbReference type="Gene3D" id="1.10.3470.10">
    <property type="entry name" value="ABC transporter involved in vitamin B12 uptake, BtuC"/>
    <property type="match status" value="1"/>
</dbReference>
<dbReference type="InterPro" id="IPR001626">
    <property type="entry name" value="ABC_TroCD"/>
</dbReference>
<organism evidence="10 11">
    <name type="scientific">Simkania negevensis (strain ATCC VR-1471 / DSM 27360 / Z)</name>
    <dbReference type="NCBI Taxonomy" id="331113"/>
    <lineage>
        <taxon>Bacteria</taxon>
        <taxon>Pseudomonadati</taxon>
        <taxon>Chlamydiota</taxon>
        <taxon>Chlamydiia</taxon>
        <taxon>Parachlamydiales</taxon>
        <taxon>Simkaniaceae</taxon>
        <taxon>Simkania</taxon>
    </lineage>
</organism>
<accession>F8L6P4</accession>
<dbReference type="InterPro" id="IPR037294">
    <property type="entry name" value="ABC_BtuC-like"/>
</dbReference>
<dbReference type="GO" id="GO:0055085">
    <property type="term" value="P:transmembrane transport"/>
    <property type="evidence" value="ECO:0007669"/>
    <property type="project" value="InterPro"/>
</dbReference>
<dbReference type="RefSeq" id="WP_013942859.1">
    <property type="nucleotide sequence ID" value="NC_015713.1"/>
</dbReference>
<reference evidence="10 11" key="2">
    <citation type="journal article" date="2011" name="Mol. Biol. Evol.">
        <title>Unity in variety--the pan-genome of the Chlamydiae.</title>
        <authorList>
            <person name="Collingro A."/>
            <person name="Tischler P."/>
            <person name="Weinmaier T."/>
            <person name="Penz T."/>
            <person name="Heinz E."/>
            <person name="Brunham R.C."/>
            <person name="Read T.D."/>
            <person name="Bavoil P.M."/>
            <person name="Sachse K."/>
            <person name="Kahane S."/>
            <person name="Friedman M.G."/>
            <person name="Rattei T."/>
            <person name="Myers G.S."/>
            <person name="Horn M."/>
        </authorList>
    </citation>
    <scope>NUCLEOTIDE SEQUENCE [LARGE SCALE GENOMIC DNA]</scope>
    <source>
        <strain evidence="11">ATCC VR-1471 / Z</strain>
    </source>
</reference>
<dbReference type="Pfam" id="PF00950">
    <property type="entry name" value="ABC-3"/>
    <property type="match status" value="1"/>
</dbReference>
<dbReference type="eggNOG" id="COG1108">
    <property type="taxonomic scope" value="Bacteria"/>
</dbReference>